<evidence type="ECO:0000256" key="7">
    <source>
        <dbReference type="ARBA" id="ARBA00029853"/>
    </source>
</evidence>
<keyword evidence="11" id="KW-1185">Reference proteome</keyword>
<dbReference type="GO" id="GO:0009086">
    <property type="term" value="P:methionine biosynthetic process"/>
    <property type="evidence" value="ECO:0007669"/>
    <property type="project" value="UniProtKB-ARBA"/>
</dbReference>
<sequence length="406" mass="45347">MKSITREDKLSYYEDHHEIFDSKAIDTRAVHVGQPSDAIHGSINVPIHMTSIYSQEDCGVPTFDHMYGRDGNPTRDALEKCIASLENGKFGLVANSCMSVSMLAIHLLKHGDGMICIDDICAATGTYLKKIVKPNYGIEIDYVNFRDTKNIEDCMKENTKMVWMESPSNPLLEIYDIKAVAEICKENNIILVVDNTLMSPYFQNPLQLGATIVIQSVTKYLGGHSDLVMGALVTNDEDLYQSMRETCSIMGQTVSPMDCYLVLRSLKTFPLRMKKINKNGTKVAAFLEENTQVDKVYYPMLKSHEGYELHKSQATGGAGLVCFELKDADCEEAKIFLKSLKIFELCKSLGGVQSCASCPSVMSHKKMPKEEREKIGIKDGLIRLAIGVEDIDDIIEDLEQALKKIQ</sequence>
<gene>
    <name evidence="10" type="ORF">ECRASSUSDP1_LOCUS9531</name>
</gene>
<evidence type="ECO:0000256" key="5">
    <source>
        <dbReference type="ARBA" id="ARBA00022898"/>
    </source>
</evidence>
<evidence type="ECO:0000256" key="9">
    <source>
        <dbReference type="RuleBase" id="RU362118"/>
    </source>
</evidence>
<keyword evidence="6" id="KW-0198">Cysteine biosynthesis</keyword>
<dbReference type="Gene3D" id="3.90.1150.10">
    <property type="entry name" value="Aspartate Aminotransferase, domain 1"/>
    <property type="match status" value="1"/>
</dbReference>
<keyword evidence="6" id="KW-0028">Amino-acid biosynthesis</keyword>
<comment type="cofactor">
    <cofactor evidence="1 9">
        <name>pyridoxal 5'-phosphate</name>
        <dbReference type="ChEBI" id="CHEBI:597326"/>
    </cofactor>
</comment>
<dbReference type="GO" id="GO:0030170">
    <property type="term" value="F:pyridoxal phosphate binding"/>
    <property type="evidence" value="ECO:0007669"/>
    <property type="project" value="InterPro"/>
</dbReference>
<evidence type="ECO:0000313" key="11">
    <source>
        <dbReference type="Proteomes" id="UP001295684"/>
    </source>
</evidence>
<accession>A0AAD1UJT4</accession>
<dbReference type="Proteomes" id="UP001295684">
    <property type="component" value="Unassembled WGS sequence"/>
</dbReference>
<dbReference type="GO" id="GO:0019343">
    <property type="term" value="P:cysteine biosynthetic process via cystathionine"/>
    <property type="evidence" value="ECO:0007669"/>
    <property type="project" value="TreeGrafter"/>
</dbReference>
<dbReference type="Gene3D" id="3.40.640.10">
    <property type="entry name" value="Type I PLP-dependent aspartate aminotransferase-like (Major domain)"/>
    <property type="match status" value="1"/>
</dbReference>
<feature type="modified residue" description="N6-(pyridoxal phosphate)lysine" evidence="8">
    <location>
        <position position="219"/>
    </location>
</feature>
<name>A0AAD1UJT4_EUPCR</name>
<protein>
    <recommendedName>
        <fullName evidence="4">cystathionine gamma-lyase</fullName>
        <ecNumber evidence="4">4.4.1.1</ecNumber>
    </recommendedName>
    <alternativeName>
        <fullName evidence="7">Gamma-cystathionase</fullName>
    </alternativeName>
</protein>
<comment type="pathway">
    <text evidence="2">Amino-acid biosynthesis; L-cysteine biosynthesis; L-cysteine from L-homocysteine and L-serine: step 2/2.</text>
</comment>
<dbReference type="CDD" id="cd00614">
    <property type="entry name" value="CGS_like"/>
    <property type="match status" value="1"/>
</dbReference>
<organism evidence="10 11">
    <name type="scientific">Euplotes crassus</name>
    <dbReference type="NCBI Taxonomy" id="5936"/>
    <lineage>
        <taxon>Eukaryota</taxon>
        <taxon>Sar</taxon>
        <taxon>Alveolata</taxon>
        <taxon>Ciliophora</taxon>
        <taxon>Intramacronucleata</taxon>
        <taxon>Spirotrichea</taxon>
        <taxon>Hypotrichia</taxon>
        <taxon>Euplotida</taxon>
        <taxon>Euplotidae</taxon>
        <taxon>Moneuplotes</taxon>
    </lineage>
</organism>
<dbReference type="InterPro" id="IPR015422">
    <property type="entry name" value="PyrdxlP-dep_Trfase_small"/>
</dbReference>
<dbReference type="InterPro" id="IPR000277">
    <property type="entry name" value="Cys/Met-Metab_PyrdxlP-dep_enz"/>
</dbReference>
<keyword evidence="5 8" id="KW-0663">Pyridoxal phosphate</keyword>
<evidence type="ECO:0000256" key="8">
    <source>
        <dbReference type="PIRSR" id="PIRSR001434-2"/>
    </source>
</evidence>
<dbReference type="GO" id="GO:0005737">
    <property type="term" value="C:cytoplasm"/>
    <property type="evidence" value="ECO:0007669"/>
    <property type="project" value="TreeGrafter"/>
</dbReference>
<dbReference type="Pfam" id="PF01053">
    <property type="entry name" value="Cys_Met_Meta_PP"/>
    <property type="match status" value="1"/>
</dbReference>
<dbReference type="GO" id="GO:0019346">
    <property type="term" value="P:transsulfuration"/>
    <property type="evidence" value="ECO:0007669"/>
    <property type="project" value="InterPro"/>
</dbReference>
<reference evidence="10" key="1">
    <citation type="submission" date="2023-07" db="EMBL/GenBank/DDBJ databases">
        <authorList>
            <consortium name="AG Swart"/>
            <person name="Singh M."/>
            <person name="Singh A."/>
            <person name="Seah K."/>
            <person name="Emmerich C."/>
        </authorList>
    </citation>
    <scope>NUCLEOTIDE SEQUENCE</scope>
    <source>
        <strain evidence="10">DP1</strain>
    </source>
</reference>
<dbReference type="PIRSF" id="PIRSF001434">
    <property type="entry name" value="CGS"/>
    <property type="match status" value="1"/>
</dbReference>
<dbReference type="EMBL" id="CAMPGE010009373">
    <property type="protein sequence ID" value="CAI2368240.1"/>
    <property type="molecule type" value="Genomic_DNA"/>
</dbReference>
<dbReference type="InterPro" id="IPR015421">
    <property type="entry name" value="PyrdxlP-dep_Trfase_major"/>
</dbReference>
<dbReference type="PANTHER" id="PTHR11808">
    <property type="entry name" value="TRANS-SULFURATION ENZYME FAMILY MEMBER"/>
    <property type="match status" value="1"/>
</dbReference>
<dbReference type="PANTHER" id="PTHR11808:SF15">
    <property type="entry name" value="CYSTATHIONINE GAMMA-LYASE"/>
    <property type="match status" value="1"/>
</dbReference>
<evidence type="ECO:0000256" key="2">
    <source>
        <dbReference type="ARBA" id="ARBA00005038"/>
    </source>
</evidence>
<dbReference type="FunFam" id="3.40.640.10:FF:000009">
    <property type="entry name" value="Cystathionine gamma-synthase homolog"/>
    <property type="match status" value="1"/>
</dbReference>
<evidence type="ECO:0000256" key="4">
    <source>
        <dbReference type="ARBA" id="ARBA00012085"/>
    </source>
</evidence>
<comment type="similarity">
    <text evidence="3 9">Belongs to the trans-sulfuration enzymes family.</text>
</comment>
<evidence type="ECO:0000256" key="6">
    <source>
        <dbReference type="ARBA" id="ARBA00023192"/>
    </source>
</evidence>
<evidence type="ECO:0000256" key="1">
    <source>
        <dbReference type="ARBA" id="ARBA00001933"/>
    </source>
</evidence>
<dbReference type="SUPFAM" id="SSF53383">
    <property type="entry name" value="PLP-dependent transferases"/>
    <property type="match status" value="1"/>
</dbReference>
<evidence type="ECO:0000313" key="10">
    <source>
        <dbReference type="EMBL" id="CAI2368240.1"/>
    </source>
</evidence>
<dbReference type="GO" id="GO:0004123">
    <property type="term" value="F:cystathionine gamma-lyase activity"/>
    <property type="evidence" value="ECO:0007669"/>
    <property type="project" value="TreeGrafter"/>
</dbReference>
<evidence type="ECO:0000256" key="3">
    <source>
        <dbReference type="ARBA" id="ARBA00009077"/>
    </source>
</evidence>
<comment type="caution">
    <text evidence="10">The sequence shown here is derived from an EMBL/GenBank/DDBJ whole genome shotgun (WGS) entry which is preliminary data.</text>
</comment>
<dbReference type="EC" id="4.4.1.1" evidence="4"/>
<dbReference type="InterPro" id="IPR015424">
    <property type="entry name" value="PyrdxlP-dep_Trfase"/>
</dbReference>
<dbReference type="AlphaFoldDB" id="A0AAD1UJT4"/>
<proteinExistence type="inferred from homology"/>
<dbReference type="FunFam" id="3.90.1150.10:FF:000033">
    <property type="entry name" value="Cystathionine gamma-synthase"/>
    <property type="match status" value="1"/>
</dbReference>